<accession>A0A8H7U1D3</accession>
<feature type="compositionally biased region" description="Basic and acidic residues" evidence="1">
    <location>
        <begin position="59"/>
        <end position="71"/>
    </location>
</feature>
<evidence type="ECO:0000313" key="3">
    <source>
        <dbReference type="Proteomes" id="UP000639403"/>
    </source>
</evidence>
<feature type="region of interest" description="Disordered" evidence="1">
    <location>
        <begin position="39"/>
        <end position="126"/>
    </location>
</feature>
<comment type="caution">
    <text evidence="2">The sequence shown here is derived from an EMBL/GenBank/DDBJ whole genome shotgun (WGS) entry which is preliminary data.</text>
</comment>
<protein>
    <submittedName>
        <fullName evidence="2">Uncharacterized protein</fullName>
    </submittedName>
</protein>
<evidence type="ECO:0000256" key="1">
    <source>
        <dbReference type="SAM" id="MobiDB-lite"/>
    </source>
</evidence>
<reference evidence="2" key="1">
    <citation type="submission" date="2020-11" db="EMBL/GenBank/DDBJ databases">
        <authorList>
            <person name="Koelle M."/>
            <person name="Horta M.A.C."/>
            <person name="Nowrousian M."/>
            <person name="Ohm R.A."/>
            <person name="Benz P."/>
            <person name="Pilgard A."/>
        </authorList>
    </citation>
    <scope>NUCLEOTIDE SEQUENCE</scope>
    <source>
        <strain evidence="2">FPRL280</strain>
    </source>
</reference>
<sequence length="126" mass="14652">MAQRHNRYGGQRSHHKVYQQVIRYRKQGANAEVERANSAVQYRWHPKQRRKHLGSSRATDADRRTRREDSVYGHGHRSRRCDRQVGLATRAQPRNQLGGRLPQVIPMPRNVQCQEDWPDGASSDCA</sequence>
<dbReference type="Proteomes" id="UP000639403">
    <property type="component" value="Unassembled WGS sequence"/>
</dbReference>
<name>A0A8H7U1D3_9APHY</name>
<dbReference type="EMBL" id="JADOXO010000142">
    <property type="protein sequence ID" value="KAF9811807.1"/>
    <property type="molecule type" value="Genomic_DNA"/>
</dbReference>
<dbReference type="AlphaFoldDB" id="A0A8H7U1D3"/>
<reference evidence="2" key="2">
    <citation type="journal article" name="Front. Microbiol.">
        <title>Degradative Capacity of Two Strains of Rhodonia placenta: From Phenotype to Genotype.</title>
        <authorList>
            <person name="Kolle M."/>
            <person name="Horta M.A.C."/>
            <person name="Nowrousian M."/>
            <person name="Ohm R.A."/>
            <person name="Benz J.P."/>
            <person name="Pilgard A."/>
        </authorList>
    </citation>
    <scope>NUCLEOTIDE SEQUENCE</scope>
    <source>
        <strain evidence="2">FPRL280</strain>
    </source>
</reference>
<evidence type="ECO:0000313" key="2">
    <source>
        <dbReference type="EMBL" id="KAF9811807.1"/>
    </source>
</evidence>
<proteinExistence type="predicted"/>
<gene>
    <name evidence="2" type="ORF">IEO21_06419</name>
</gene>
<feature type="compositionally biased region" description="Basic residues" evidence="1">
    <location>
        <begin position="44"/>
        <end position="54"/>
    </location>
</feature>
<organism evidence="2 3">
    <name type="scientific">Rhodonia placenta</name>
    <dbReference type="NCBI Taxonomy" id="104341"/>
    <lineage>
        <taxon>Eukaryota</taxon>
        <taxon>Fungi</taxon>
        <taxon>Dikarya</taxon>
        <taxon>Basidiomycota</taxon>
        <taxon>Agaricomycotina</taxon>
        <taxon>Agaricomycetes</taxon>
        <taxon>Polyporales</taxon>
        <taxon>Adustoporiaceae</taxon>
        <taxon>Rhodonia</taxon>
    </lineage>
</organism>